<name>A0A6S6SN82_9BACT</name>
<feature type="region of interest" description="Disordered" evidence="1">
    <location>
        <begin position="364"/>
        <end position="388"/>
    </location>
</feature>
<dbReference type="Gene3D" id="3.60.15.10">
    <property type="entry name" value="Ribonuclease Z/Hydroxyacylglutathione hydrolase-like"/>
    <property type="match status" value="1"/>
</dbReference>
<dbReference type="SUPFAM" id="SSF56281">
    <property type="entry name" value="Metallo-hydrolase/oxidoreductase"/>
    <property type="match status" value="1"/>
</dbReference>
<dbReference type="AlphaFoldDB" id="A0A6S6SN82"/>
<reference evidence="2" key="1">
    <citation type="submission" date="2020-01" db="EMBL/GenBank/DDBJ databases">
        <authorList>
            <person name="Meier V. D."/>
            <person name="Meier V D."/>
        </authorList>
    </citation>
    <scope>NUCLEOTIDE SEQUENCE</scope>
    <source>
        <strain evidence="2">HLG_WM_MAG_05</strain>
    </source>
</reference>
<accession>A0A6S6SN82</accession>
<gene>
    <name evidence="2" type="ORF">HELGO_WM12827</name>
</gene>
<evidence type="ECO:0000256" key="1">
    <source>
        <dbReference type="SAM" id="MobiDB-lite"/>
    </source>
</evidence>
<dbReference type="PANTHER" id="PTHR30619">
    <property type="entry name" value="DNA INTERNALIZATION/COMPETENCE PROTEIN COMEC/REC2"/>
    <property type="match status" value="1"/>
</dbReference>
<sequence>MSKNPKIIFYPVDNGNMIFIKLKDNTTILIDMHIRKKSHDDNAEEFYDVLSHLKDSLEQDSQDRYFLDAFILTHLDHDHIAGLKDNFYLGAIDDYKDKDKKDEKIIIKETWSSERFWKRETNSIKLSDDAKAYNKEMRRRANLHKSNDEVIQKEGDRAIIIGDDEDDEGYNKIIHKVRQSTSKVNNNIKSNFKINILGPLEQQENEDKETFDTKNRGSIILQLEIKVGSYTNKVLLTGDAEVDVCEYMNDKYNSDKLEYDILCSPHHCSMASLGRKKDKNKKGGYIISQKAKEALSHAKNGATIISSSKEILDDDKNPPHYEAKQEYIKIINNKKDDFLCTGEYPKKSSVEPIIIEFTSAGTHLKTGSSKSKAGVATESSSKNIYPHG</sequence>
<dbReference type="EMBL" id="CACVAU010000022">
    <property type="protein sequence ID" value="CAA6806540.1"/>
    <property type="molecule type" value="Genomic_DNA"/>
</dbReference>
<protein>
    <submittedName>
        <fullName evidence="2">Metallohydrolase</fullName>
    </submittedName>
</protein>
<dbReference type="PANTHER" id="PTHR30619:SF1">
    <property type="entry name" value="RECOMBINATION PROTEIN 2"/>
    <property type="match status" value="1"/>
</dbReference>
<dbReference type="GO" id="GO:0016787">
    <property type="term" value="F:hydrolase activity"/>
    <property type="evidence" value="ECO:0007669"/>
    <property type="project" value="UniProtKB-KW"/>
</dbReference>
<keyword evidence="2" id="KW-0378">Hydrolase</keyword>
<evidence type="ECO:0000313" key="2">
    <source>
        <dbReference type="EMBL" id="CAA6806540.1"/>
    </source>
</evidence>
<dbReference type="InterPro" id="IPR036866">
    <property type="entry name" value="RibonucZ/Hydroxyglut_hydro"/>
</dbReference>
<dbReference type="InterPro" id="IPR052159">
    <property type="entry name" value="Competence_DNA_uptake"/>
</dbReference>
<proteinExistence type="predicted"/>
<organism evidence="2">
    <name type="scientific">uncultured Sulfurovum sp</name>
    <dbReference type="NCBI Taxonomy" id="269237"/>
    <lineage>
        <taxon>Bacteria</taxon>
        <taxon>Pseudomonadati</taxon>
        <taxon>Campylobacterota</taxon>
        <taxon>Epsilonproteobacteria</taxon>
        <taxon>Campylobacterales</taxon>
        <taxon>Sulfurovaceae</taxon>
        <taxon>Sulfurovum</taxon>
        <taxon>environmental samples</taxon>
    </lineage>
</organism>